<dbReference type="InterPro" id="IPR000192">
    <property type="entry name" value="Aminotrans_V_dom"/>
</dbReference>
<dbReference type="Pfam" id="PF00266">
    <property type="entry name" value="Aminotran_5"/>
    <property type="match status" value="1"/>
</dbReference>
<dbReference type="InterPro" id="IPR015424">
    <property type="entry name" value="PyrdxlP-dep_Trfase"/>
</dbReference>
<dbReference type="Gene3D" id="3.90.1150.10">
    <property type="entry name" value="Aspartate Aminotransferase, domain 1"/>
    <property type="match status" value="1"/>
</dbReference>
<dbReference type="GO" id="GO:0016829">
    <property type="term" value="F:lyase activity"/>
    <property type="evidence" value="ECO:0007669"/>
    <property type="project" value="UniProtKB-KW"/>
</dbReference>
<comment type="caution">
    <text evidence="2">The sequence shown here is derived from an EMBL/GenBank/DDBJ whole genome shotgun (WGS) entry which is preliminary data.</text>
</comment>
<accession>A0ABT9TMX2</accession>
<feature type="domain" description="Aminotransferase class V" evidence="1">
    <location>
        <begin position="56"/>
        <end position="345"/>
    </location>
</feature>
<dbReference type="Gene3D" id="3.40.640.10">
    <property type="entry name" value="Type I PLP-dependent aspartate aminotransferase-like (Major domain)"/>
    <property type="match status" value="1"/>
</dbReference>
<gene>
    <name evidence="2" type="ORF">J2T10_002671</name>
</gene>
<dbReference type="InterPro" id="IPR015422">
    <property type="entry name" value="PyrdxlP-dep_Trfase_small"/>
</dbReference>
<dbReference type="SUPFAM" id="SSF53383">
    <property type="entry name" value="PLP-dependent transferases"/>
    <property type="match status" value="1"/>
</dbReference>
<name>A0ABT9TMX2_PAENI</name>
<dbReference type="PANTHER" id="PTHR43586:SF15">
    <property type="entry name" value="BLR3095 PROTEIN"/>
    <property type="match status" value="1"/>
</dbReference>
<protein>
    <submittedName>
        <fullName evidence="2">Selenocysteine lyase/cysteine desulfurase</fullName>
    </submittedName>
</protein>
<proteinExistence type="predicted"/>
<evidence type="ECO:0000259" key="1">
    <source>
        <dbReference type="Pfam" id="PF00266"/>
    </source>
</evidence>
<dbReference type="InterPro" id="IPR015421">
    <property type="entry name" value="PyrdxlP-dep_Trfase_major"/>
</dbReference>
<dbReference type="Proteomes" id="UP001244563">
    <property type="component" value="Unassembled WGS sequence"/>
</dbReference>
<dbReference type="EMBL" id="JAUSSW010000007">
    <property type="protein sequence ID" value="MDQ0103014.1"/>
    <property type="molecule type" value="Genomic_DNA"/>
</dbReference>
<dbReference type="RefSeq" id="WP_064723611.1">
    <property type="nucleotide sequence ID" value="NZ_BDDW01000023.1"/>
</dbReference>
<evidence type="ECO:0000313" key="2">
    <source>
        <dbReference type="EMBL" id="MDQ0103014.1"/>
    </source>
</evidence>
<keyword evidence="2" id="KW-0456">Lyase</keyword>
<keyword evidence="3" id="KW-1185">Reference proteome</keyword>
<reference evidence="2 3" key="1">
    <citation type="submission" date="2023-07" db="EMBL/GenBank/DDBJ databases">
        <title>Sorghum-associated microbial communities from plants grown in Nebraska, USA.</title>
        <authorList>
            <person name="Schachtman D."/>
        </authorList>
    </citation>
    <scope>NUCLEOTIDE SEQUENCE [LARGE SCALE GENOMIC DNA]</scope>
    <source>
        <strain evidence="2 3">CC523</strain>
    </source>
</reference>
<organism evidence="2 3">
    <name type="scientific">Paenarthrobacter nicotinovorans</name>
    <name type="common">Arthrobacter nicotinovorans</name>
    <dbReference type="NCBI Taxonomy" id="29320"/>
    <lineage>
        <taxon>Bacteria</taxon>
        <taxon>Bacillati</taxon>
        <taxon>Actinomycetota</taxon>
        <taxon>Actinomycetes</taxon>
        <taxon>Micrococcales</taxon>
        <taxon>Micrococcaceae</taxon>
        <taxon>Paenarthrobacter</taxon>
    </lineage>
</organism>
<evidence type="ECO:0000313" key="3">
    <source>
        <dbReference type="Proteomes" id="UP001244563"/>
    </source>
</evidence>
<sequence>MNLMTSELFRAQFPGLERTVHLASCSQGAFSRELAGDLLDFQSSIMERGAPWDLWMDKVEEARIRFAAFIGAAPQEIAVVPNASTGAYQIASTQSYGDGRDRIITSELEFPSVANVWVAQQGRGAQIGFAEEHGGTVRAEDYAVLIDERTKLVSVPLITYRNGSRLPVADVIEMARAHGAKSFVDAYQGAGVEPINVRELGCDYLVTGSLKYMLGVAGVAFLYVRGGLTDDVPPQLTGWFGRRDPFAFDPRKVDFPETARRFESGTYAVPAVYAAIAGMKMLAQLDPAAVKRHVAGLTLELTEELTAAGIELDSPLDAALRGPQVALIDENPSELAAFLESKSIIASPRGRALRVAFHFYSVNNDITALLKALDEWRYLRN</sequence>
<dbReference type="PANTHER" id="PTHR43586">
    <property type="entry name" value="CYSTEINE DESULFURASE"/>
    <property type="match status" value="1"/>
</dbReference>